<organism evidence="2 3">
    <name type="scientific">Streptomyces avermitilis</name>
    <dbReference type="NCBI Taxonomy" id="33903"/>
    <lineage>
        <taxon>Bacteria</taxon>
        <taxon>Bacillati</taxon>
        <taxon>Actinomycetota</taxon>
        <taxon>Actinomycetes</taxon>
        <taxon>Kitasatosporales</taxon>
        <taxon>Streptomycetaceae</taxon>
        <taxon>Streptomyces</taxon>
    </lineage>
</organism>
<dbReference type="GO" id="GO:0004197">
    <property type="term" value="F:cysteine-type endopeptidase activity"/>
    <property type="evidence" value="ECO:0007669"/>
    <property type="project" value="InterPro"/>
</dbReference>
<reference evidence="2 3" key="1">
    <citation type="submission" date="2019-04" db="EMBL/GenBank/DDBJ databases">
        <title>Draft genome sequences of Streptomyces avermitilis NBRC 14893.</title>
        <authorList>
            <person name="Komaki H."/>
            <person name="Tamura T."/>
            <person name="Hosoyama A."/>
        </authorList>
    </citation>
    <scope>NUCLEOTIDE SEQUENCE [LARGE SCALE GENOMIC DNA]</scope>
    <source>
        <strain evidence="2 3">NBRC 14893</strain>
    </source>
</reference>
<protein>
    <recommendedName>
        <fullName evidence="1">Peptidase C14 caspase domain-containing protein</fullName>
    </recommendedName>
</protein>
<dbReference type="PANTHER" id="PTHR48104">
    <property type="entry name" value="METACASPASE-4"/>
    <property type="match status" value="1"/>
</dbReference>
<sequence>MGTIHALLVGIDDYPSQTATPLRGAVTDVEEAARLVTELVGERADLLFLRDGEATVAAVEDAVVRQLGAAGPGDTALLWFSGHGTQQRATGADLLIEATGQNQALVCVDGPLLDKRLGALLERVAEGGAHVVAVLDCCYAGGGTRAGVLTPRFAPPSPDWDWGEGEGGGGDGGEGWDFGADERARGVVAAAGSGTPAPTRHVLLAASRLDQQSFEGHFGGRRMGAFTYALLGAVREAGPGLGYRELLAAADARLRRSGGRQQPVLYPVTPGGPADQPFLGGAARRPSPHLLRFGADGWEVDCGSGHGLRDGAGAEGTEFTVVDGELVGPVVRARDVRTERTLVDPVEWMPAREQVYPVTLSALALPAAGVALLGPARSEEVRALERAIASAGPGGGPSPLLRLVGSPQEAADLHFRVEVRAGLAHVLGRDGTPFVDPLPLTDPAAHARRIADCLVHLTRWHQLRDLTPRPSLLDGLVRMEIVPWHAAPGQALTPDGSGQITVSYPPGAAGPKAPWLSIRLHNRSPDRKLWCLLLDLTDSYAADSALYRGHFIGPGHTGYALDGDPVQLSLPPNRAVVPGAAARDWLKLIVAERELNTVPFQLPAWDPYAVVARDRVPGDGVLRFTGPGHAADGSRDLGPAYGAAAGRWTTVTVPLRTVVPGGAALPGPGAFTGPGG</sequence>
<dbReference type="GO" id="GO:0006508">
    <property type="term" value="P:proteolysis"/>
    <property type="evidence" value="ECO:0007669"/>
    <property type="project" value="InterPro"/>
</dbReference>
<evidence type="ECO:0000259" key="1">
    <source>
        <dbReference type="Pfam" id="PF00656"/>
    </source>
</evidence>
<dbReference type="InterPro" id="IPR050452">
    <property type="entry name" value="Metacaspase"/>
</dbReference>
<evidence type="ECO:0000313" key="2">
    <source>
        <dbReference type="EMBL" id="GDY63180.1"/>
    </source>
</evidence>
<dbReference type="RefSeq" id="WP_010984702.1">
    <property type="nucleotide sequence ID" value="NZ_BAABTN010000053.1"/>
</dbReference>
<dbReference type="Gene3D" id="3.40.50.1460">
    <property type="match status" value="1"/>
</dbReference>
<dbReference type="GeneID" id="41540347"/>
<comment type="caution">
    <text evidence="2">The sequence shown here is derived from an EMBL/GenBank/DDBJ whole genome shotgun (WGS) entry which is preliminary data.</text>
</comment>
<dbReference type="InterPro" id="IPR011600">
    <property type="entry name" value="Pept_C14_caspase"/>
</dbReference>
<dbReference type="Pfam" id="PF00656">
    <property type="entry name" value="Peptidase_C14"/>
    <property type="match status" value="1"/>
</dbReference>
<dbReference type="GO" id="GO:0005737">
    <property type="term" value="C:cytoplasm"/>
    <property type="evidence" value="ECO:0007669"/>
    <property type="project" value="TreeGrafter"/>
</dbReference>
<dbReference type="Proteomes" id="UP000302139">
    <property type="component" value="Unassembled WGS sequence"/>
</dbReference>
<dbReference type="PANTHER" id="PTHR48104:SF30">
    <property type="entry name" value="METACASPASE-1"/>
    <property type="match status" value="1"/>
</dbReference>
<evidence type="ECO:0000313" key="3">
    <source>
        <dbReference type="Proteomes" id="UP000302139"/>
    </source>
</evidence>
<dbReference type="OMA" id="IHRHLCA"/>
<feature type="domain" description="Peptidase C14 caspase" evidence="1">
    <location>
        <begin position="5"/>
        <end position="267"/>
    </location>
</feature>
<proteinExistence type="predicted"/>
<dbReference type="AlphaFoldDB" id="A0A4D4LUL8"/>
<name>A0A4D4LUL8_STRAX</name>
<accession>A0A4D4LUL8</accession>
<dbReference type="EMBL" id="BJHX01000001">
    <property type="protein sequence ID" value="GDY63180.1"/>
    <property type="molecule type" value="Genomic_DNA"/>
</dbReference>
<gene>
    <name evidence="2" type="ORF">SAV14893_025730</name>
</gene>